<accession>W4EPJ0</accession>
<dbReference type="GO" id="GO:0016740">
    <property type="term" value="F:transferase activity"/>
    <property type="evidence" value="ECO:0007669"/>
    <property type="project" value="UniProtKB-KW"/>
</dbReference>
<keyword evidence="1" id="KW-0812">Transmembrane</keyword>
<dbReference type="AlphaFoldDB" id="W4EPJ0"/>
<protein>
    <submittedName>
        <fullName evidence="2">Glycosyl transferase, group 2 family protein</fullName>
    </submittedName>
</protein>
<name>W4EPJ0_9BACL</name>
<organism evidence="2 3">
    <name type="scientific">Viridibacillus arenosi FSL R5-213</name>
    <dbReference type="NCBI Taxonomy" id="1227360"/>
    <lineage>
        <taxon>Bacteria</taxon>
        <taxon>Bacillati</taxon>
        <taxon>Bacillota</taxon>
        <taxon>Bacilli</taxon>
        <taxon>Bacillales</taxon>
        <taxon>Caryophanaceae</taxon>
        <taxon>Viridibacillus</taxon>
    </lineage>
</organism>
<gene>
    <name evidence="2" type="ORF">C176_15947</name>
</gene>
<evidence type="ECO:0000256" key="1">
    <source>
        <dbReference type="SAM" id="Phobius"/>
    </source>
</evidence>
<dbReference type="Proteomes" id="UP000019062">
    <property type="component" value="Unassembled WGS sequence"/>
</dbReference>
<comment type="caution">
    <text evidence="2">The sequence shown here is derived from an EMBL/GenBank/DDBJ whole genome shotgun (WGS) entry which is preliminary data.</text>
</comment>
<keyword evidence="1" id="KW-1133">Transmembrane helix</keyword>
<keyword evidence="1" id="KW-0472">Membrane</keyword>
<dbReference type="eggNOG" id="COG1216">
    <property type="taxonomic scope" value="Bacteria"/>
</dbReference>
<keyword evidence="2" id="KW-0808">Transferase</keyword>
<sequence length="106" mass="12538">MNIMKNFMILTALAVSIFVYYLRIIHKPQHCGRYLLNIHNLPNSASELRLKHLGWANEQERLQKLERYKALDPGAKYGDIRQYTSILDENPNLIEWQGLKRSERNL</sequence>
<reference evidence="2 3" key="1">
    <citation type="journal article" date="2014" name="BMC Genomics">
        <title>Genomic comparison of sporeforming bacilli isolated from milk.</title>
        <authorList>
            <person name="Moreno Switt A.I."/>
            <person name="Andrus A.D."/>
            <person name="Ranieri M.L."/>
            <person name="Orsi R.H."/>
            <person name="Ivy R."/>
            <person name="den Bakker H.C."/>
            <person name="Martin N.H."/>
            <person name="Wiedmann M."/>
            <person name="Boor K.J."/>
        </authorList>
    </citation>
    <scope>NUCLEOTIDE SEQUENCE [LARGE SCALE GENOMIC DNA]</scope>
    <source>
        <strain evidence="2 3">FSL R5-213</strain>
    </source>
</reference>
<feature type="transmembrane region" description="Helical" evidence="1">
    <location>
        <begin position="6"/>
        <end position="25"/>
    </location>
</feature>
<evidence type="ECO:0000313" key="2">
    <source>
        <dbReference type="EMBL" id="ETT82498.1"/>
    </source>
</evidence>
<dbReference type="EMBL" id="ASQA01000034">
    <property type="protein sequence ID" value="ETT82498.1"/>
    <property type="molecule type" value="Genomic_DNA"/>
</dbReference>
<proteinExistence type="predicted"/>
<evidence type="ECO:0000313" key="3">
    <source>
        <dbReference type="Proteomes" id="UP000019062"/>
    </source>
</evidence>
<dbReference type="RefSeq" id="WP_038187526.1">
    <property type="nucleotide sequence ID" value="NZ_ASQA01000034.1"/>
</dbReference>
<keyword evidence="3" id="KW-1185">Reference proteome</keyword>